<feature type="signal peptide" evidence="10">
    <location>
        <begin position="1"/>
        <end position="25"/>
    </location>
</feature>
<evidence type="ECO:0000313" key="11">
    <source>
        <dbReference type="EMBL" id="MBP1859893.1"/>
    </source>
</evidence>
<evidence type="ECO:0000256" key="9">
    <source>
        <dbReference type="RuleBase" id="RU361167"/>
    </source>
</evidence>
<feature type="active site" description="Nucleophile" evidence="8">
    <location>
        <position position="118"/>
    </location>
</feature>
<comment type="catalytic activity">
    <reaction evidence="1">
        <text>Endohydrolysis of (1-&gt;4)-beta-D-glucosidic linkages in cellulose, lichenin and cereal beta-D-glucans.</text>
        <dbReference type="EC" id="3.2.1.4"/>
    </reaction>
</comment>
<keyword evidence="7 9" id="KW-0624">Polysaccharide degradation</keyword>
<dbReference type="EC" id="3.2.1.-" evidence="9"/>
<gene>
    <name evidence="11" type="ORF">J2Z75_003414</name>
</gene>
<reference evidence="11 12" key="1">
    <citation type="submission" date="2021-03" db="EMBL/GenBank/DDBJ databases">
        <title>Genomic Encyclopedia of Type Strains, Phase IV (KMG-IV): sequencing the most valuable type-strain genomes for metagenomic binning, comparative biology and taxonomic classification.</title>
        <authorList>
            <person name="Goeker M."/>
        </authorList>
    </citation>
    <scope>NUCLEOTIDE SEQUENCE [LARGE SCALE GENOMIC DNA]</scope>
    <source>
        <strain evidence="11 12">DSM 26427</strain>
    </source>
</reference>
<evidence type="ECO:0000256" key="1">
    <source>
        <dbReference type="ARBA" id="ARBA00000966"/>
    </source>
</evidence>
<evidence type="ECO:0000256" key="7">
    <source>
        <dbReference type="ARBA" id="ARBA00023326"/>
    </source>
</evidence>
<evidence type="ECO:0000256" key="6">
    <source>
        <dbReference type="ARBA" id="ARBA00023295"/>
    </source>
</evidence>
<dbReference type="GO" id="GO:0008810">
    <property type="term" value="F:cellulase activity"/>
    <property type="evidence" value="ECO:0007669"/>
    <property type="project" value="UniProtKB-EC"/>
</dbReference>
<proteinExistence type="inferred from homology"/>
<organism evidence="11 12">
    <name type="scientific">Rhizobium herbae</name>
    <dbReference type="NCBI Taxonomy" id="508661"/>
    <lineage>
        <taxon>Bacteria</taxon>
        <taxon>Pseudomonadati</taxon>
        <taxon>Pseudomonadota</taxon>
        <taxon>Alphaproteobacteria</taxon>
        <taxon>Hyphomicrobiales</taxon>
        <taxon>Rhizobiaceae</taxon>
        <taxon>Rhizobium/Agrobacterium group</taxon>
        <taxon>Rhizobium</taxon>
    </lineage>
</organism>
<evidence type="ECO:0000313" key="12">
    <source>
        <dbReference type="Proteomes" id="UP000823786"/>
    </source>
</evidence>
<name>A0ABS4EPN4_9HYPH</name>
<feature type="chain" id="PRO_5045406332" description="Glucanase" evidence="10">
    <location>
        <begin position="26"/>
        <end position="350"/>
    </location>
</feature>
<evidence type="ECO:0000256" key="3">
    <source>
        <dbReference type="ARBA" id="ARBA00022729"/>
    </source>
</evidence>
<dbReference type="InterPro" id="IPR008928">
    <property type="entry name" value="6-hairpin_glycosidase_sf"/>
</dbReference>
<dbReference type="SUPFAM" id="SSF48208">
    <property type="entry name" value="Six-hairpin glycosidases"/>
    <property type="match status" value="1"/>
</dbReference>
<keyword evidence="3 10" id="KW-0732">Signal</keyword>
<keyword evidence="12" id="KW-1185">Reference proteome</keyword>
<keyword evidence="5" id="KW-0136">Cellulose degradation</keyword>
<evidence type="ECO:0000256" key="10">
    <source>
        <dbReference type="SAM" id="SignalP"/>
    </source>
</evidence>
<protein>
    <recommendedName>
        <fullName evidence="9">Glucanase</fullName>
        <ecNumber evidence="9">3.2.1.-</ecNumber>
    </recommendedName>
</protein>
<dbReference type="EMBL" id="JAGGJV010000006">
    <property type="protein sequence ID" value="MBP1859893.1"/>
    <property type="molecule type" value="Genomic_DNA"/>
</dbReference>
<dbReference type="InterPro" id="IPR012341">
    <property type="entry name" value="6hp_glycosidase-like_sf"/>
</dbReference>
<dbReference type="PROSITE" id="PS00812">
    <property type="entry name" value="GLYCOSYL_HYDROL_F8"/>
    <property type="match status" value="1"/>
</dbReference>
<dbReference type="InterPro" id="IPR002037">
    <property type="entry name" value="Glyco_hydro_8"/>
</dbReference>
<dbReference type="Proteomes" id="UP000823786">
    <property type="component" value="Unassembled WGS sequence"/>
</dbReference>
<comment type="similarity">
    <text evidence="2 9">Belongs to the glycosyl hydrolase 8 (cellulase D) family.</text>
</comment>
<dbReference type="RefSeq" id="WP_209853927.1">
    <property type="nucleotide sequence ID" value="NZ_JAGGJV010000006.1"/>
</dbReference>
<dbReference type="PRINTS" id="PR00735">
    <property type="entry name" value="GLHYDRLASE8"/>
</dbReference>
<comment type="caution">
    <text evidence="11">The sequence shown here is derived from an EMBL/GenBank/DDBJ whole genome shotgun (WGS) entry which is preliminary data.</text>
</comment>
<dbReference type="Gene3D" id="1.50.10.10">
    <property type="match status" value="1"/>
</dbReference>
<evidence type="ECO:0000256" key="5">
    <source>
        <dbReference type="ARBA" id="ARBA00023001"/>
    </source>
</evidence>
<sequence length="350" mass="37937">MTGKLLAALLAGIFSFCLINTPAAAQQPLIAAEAWQAYKDKFLDPGGRIIDDANGNISHSEGQGYGLLLSVLAGSPADFELIWAFTRTELLLRNDGLAAWKWNPGTKPHVTDINNATDGDILIAYALGLAGQQWRRQDYIAAGSNIARAILEKTVIQHAGRTLLLPGAAGFSAADRQDGPVINPSYWIFEAFPVLDRLAPSPDWAKLRDDGIVIIRDLRFGPRQLPSDWVSLTSPPGPAAGFPAEFGYNALRIPLYLVRGEVTDREFLARLMRATSGATGTVTTIDILSGTTKDNLSDPGYRIVNHILACVMDKTPLPADVKLFTPTRYYPSTLHLLGLSFVAAKQPECL</sequence>
<evidence type="ECO:0000256" key="8">
    <source>
        <dbReference type="PROSITE-ProRule" id="PRU10058"/>
    </source>
</evidence>
<evidence type="ECO:0000256" key="4">
    <source>
        <dbReference type="ARBA" id="ARBA00022801"/>
    </source>
</evidence>
<dbReference type="Pfam" id="PF01270">
    <property type="entry name" value="Glyco_hydro_8"/>
    <property type="match status" value="1"/>
</dbReference>
<accession>A0ABS4EPN4</accession>
<keyword evidence="4 9" id="KW-0378">Hydrolase</keyword>
<dbReference type="InterPro" id="IPR019834">
    <property type="entry name" value="Glyco_hydro_8_CS"/>
</dbReference>
<keyword evidence="6 9" id="KW-0326">Glycosidase</keyword>
<keyword evidence="7 9" id="KW-0119">Carbohydrate metabolism</keyword>
<evidence type="ECO:0000256" key="2">
    <source>
        <dbReference type="ARBA" id="ARBA00009209"/>
    </source>
</evidence>